<comment type="caution">
    <text evidence="3">The sequence shown here is derived from an EMBL/GenBank/DDBJ whole genome shotgun (WGS) entry which is preliminary data.</text>
</comment>
<feature type="domain" description="Thioredoxin" evidence="2">
    <location>
        <begin position="15"/>
        <end position="167"/>
    </location>
</feature>
<evidence type="ECO:0000259" key="2">
    <source>
        <dbReference type="PROSITE" id="PS51352"/>
    </source>
</evidence>
<dbReference type="Proteomes" id="UP000189462">
    <property type="component" value="Unassembled WGS sequence"/>
</dbReference>
<dbReference type="OrthoDB" id="9791630at2"/>
<gene>
    <name evidence="3" type="ORF">B1C78_12235</name>
</gene>
<evidence type="ECO:0000256" key="1">
    <source>
        <dbReference type="SAM" id="SignalP"/>
    </source>
</evidence>
<sequence length="356" mass="40001">MRRRVPGISALMIVLCILLPWATAAAQSADGNEVLEAIHPPWFKESLLDFQADLQDAIDDGKKGVMMYFGTRACSYCHALLTRTFAQEDLVERLQASFDVIGLEVLSDDEVRDFQGRSHWAKDFAVQEGARFTPTLIFYGEDAEVLVRLVGYVAPDRFSIVLDYLENEVYRQQSLREYVTAAEAVTRTDAGTIARDEALFAPPPHDLDRRSPAERPLLVLFERPDCTACERLHRTVLPVPSVREQIGQFDAVQLDMTDTESTLTLPDGTSMSPAAWADRLGLLHAPALVFFDEQGAEAVRVDSELLIDHFGAAVDDTTPRLVANVEARLQYVLERGYVEQPQFQRWRSRVMADSPR</sequence>
<dbReference type="Gene3D" id="3.40.30.10">
    <property type="entry name" value="Glutaredoxin"/>
    <property type="match status" value="2"/>
</dbReference>
<keyword evidence="4" id="KW-1185">Reference proteome</keyword>
<evidence type="ECO:0000313" key="3">
    <source>
        <dbReference type="EMBL" id="OOG23156.1"/>
    </source>
</evidence>
<dbReference type="RefSeq" id="WP_077279437.1">
    <property type="nucleotide sequence ID" value="NZ_MVBK01000076.1"/>
</dbReference>
<dbReference type="PROSITE" id="PS51352">
    <property type="entry name" value="THIOREDOXIN_2"/>
    <property type="match status" value="1"/>
</dbReference>
<dbReference type="EMBL" id="MVBK01000076">
    <property type="protein sequence ID" value="OOG23156.1"/>
    <property type="molecule type" value="Genomic_DNA"/>
</dbReference>
<feature type="signal peptide" evidence="1">
    <location>
        <begin position="1"/>
        <end position="26"/>
    </location>
</feature>
<proteinExistence type="predicted"/>
<dbReference type="InterPro" id="IPR013766">
    <property type="entry name" value="Thioredoxin_domain"/>
</dbReference>
<dbReference type="InterPro" id="IPR036249">
    <property type="entry name" value="Thioredoxin-like_sf"/>
</dbReference>
<protein>
    <submittedName>
        <fullName evidence="3">Thioredoxin</fullName>
    </submittedName>
</protein>
<accession>A0A1V3NED1</accession>
<evidence type="ECO:0000313" key="4">
    <source>
        <dbReference type="Proteomes" id="UP000189462"/>
    </source>
</evidence>
<name>A0A1V3NED1_9GAMM</name>
<organism evidence="3 4">
    <name type="scientific">Thioalkalivibrio denitrificans</name>
    <dbReference type="NCBI Taxonomy" id="108003"/>
    <lineage>
        <taxon>Bacteria</taxon>
        <taxon>Pseudomonadati</taxon>
        <taxon>Pseudomonadota</taxon>
        <taxon>Gammaproteobacteria</taxon>
        <taxon>Chromatiales</taxon>
        <taxon>Ectothiorhodospiraceae</taxon>
        <taxon>Thioalkalivibrio</taxon>
    </lineage>
</organism>
<dbReference type="STRING" id="108003.B1C78_12235"/>
<feature type="chain" id="PRO_5012121193" evidence="1">
    <location>
        <begin position="27"/>
        <end position="356"/>
    </location>
</feature>
<dbReference type="InterPro" id="IPR012336">
    <property type="entry name" value="Thioredoxin-like_fold"/>
</dbReference>
<dbReference type="SUPFAM" id="SSF52833">
    <property type="entry name" value="Thioredoxin-like"/>
    <property type="match status" value="2"/>
</dbReference>
<dbReference type="Pfam" id="PF13098">
    <property type="entry name" value="Thioredoxin_2"/>
    <property type="match status" value="2"/>
</dbReference>
<keyword evidence="1" id="KW-0732">Signal</keyword>
<reference evidence="3 4" key="1">
    <citation type="submission" date="2017-02" db="EMBL/GenBank/DDBJ databases">
        <title>Genomic diversity within the haloalkaliphilic genus Thioalkalivibrio.</title>
        <authorList>
            <person name="Ahn A.-C."/>
            <person name="Meier-Kolthoff J."/>
            <person name="Overmars L."/>
            <person name="Richter M."/>
            <person name="Woyke T."/>
            <person name="Sorokin D.Y."/>
            <person name="Muyzer G."/>
        </authorList>
    </citation>
    <scope>NUCLEOTIDE SEQUENCE [LARGE SCALE GENOMIC DNA]</scope>
    <source>
        <strain evidence="3 4">ALJD</strain>
    </source>
</reference>
<dbReference type="AlphaFoldDB" id="A0A1V3NED1"/>